<keyword evidence="2" id="KW-1185">Reference proteome</keyword>
<name>A0ABV5R6N1_9ACTN</name>
<dbReference type="RefSeq" id="WP_386143862.1">
    <property type="nucleotide sequence ID" value="NZ_JBHMCG010000059.1"/>
</dbReference>
<comment type="caution">
    <text evidence="1">The sequence shown here is derived from an EMBL/GenBank/DDBJ whole genome shotgun (WGS) entry which is preliminary data.</text>
</comment>
<dbReference type="Proteomes" id="UP001589710">
    <property type="component" value="Unassembled WGS sequence"/>
</dbReference>
<gene>
    <name evidence="1" type="ORF">ACFFTL_14530</name>
</gene>
<evidence type="ECO:0000313" key="1">
    <source>
        <dbReference type="EMBL" id="MFB9573508.1"/>
    </source>
</evidence>
<accession>A0ABV5R6N1</accession>
<organism evidence="1 2">
    <name type="scientific">Streptomyces yanii</name>
    <dbReference type="NCBI Taxonomy" id="78510"/>
    <lineage>
        <taxon>Bacteria</taxon>
        <taxon>Bacillati</taxon>
        <taxon>Actinomycetota</taxon>
        <taxon>Actinomycetes</taxon>
        <taxon>Kitasatosporales</taxon>
        <taxon>Streptomycetaceae</taxon>
        <taxon>Streptomyces</taxon>
    </lineage>
</organism>
<sequence>MPSNRTDELEELGMIWDTADTAFAENLAAARAYYTQARTLAAPADENGNETREPQ</sequence>
<protein>
    <submittedName>
        <fullName evidence="1">Uncharacterized protein</fullName>
    </submittedName>
</protein>
<dbReference type="EMBL" id="JBHMCG010000059">
    <property type="protein sequence ID" value="MFB9573508.1"/>
    <property type="molecule type" value="Genomic_DNA"/>
</dbReference>
<reference evidence="1 2" key="1">
    <citation type="submission" date="2024-09" db="EMBL/GenBank/DDBJ databases">
        <authorList>
            <person name="Sun Q."/>
            <person name="Mori K."/>
        </authorList>
    </citation>
    <scope>NUCLEOTIDE SEQUENCE [LARGE SCALE GENOMIC DNA]</scope>
    <source>
        <strain evidence="1 2">JCM 3331</strain>
    </source>
</reference>
<evidence type="ECO:0000313" key="2">
    <source>
        <dbReference type="Proteomes" id="UP001589710"/>
    </source>
</evidence>
<proteinExistence type="predicted"/>